<reference evidence="1 2" key="1">
    <citation type="submission" date="2013-01" db="EMBL/GenBank/DDBJ databases">
        <authorList>
            <person name="Bench S."/>
        </authorList>
    </citation>
    <scope>NUCLEOTIDE SEQUENCE [LARGE SCALE GENOMIC DNA]</scope>
    <source>
        <strain evidence="1 2">WH 8502</strain>
    </source>
</reference>
<gene>
    <name evidence="1" type="ORF">CWATWH8502_3730</name>
</gene>
<name>T2IJ43_CROWT</name>
<comment type="caution">
    <text evidence="1">The sequence shown here is derived from an EMBL/GenBank/DDBJ whole genome shotgun (WGS) entry which is preliminary data.</text>
</comment>
<dbReference type="Proteomes" id="UP000018348">
    <property type="component" value="Unassembled WGS sequence"/>
</dbReference>
<dbReference type="EMBL" id="CAQK01000729">
    <property type="protein sequence ID" value="CCQ52899.1"/>
    <property type="molecule type" value="Genomic_DNA"/>
</dbReference>
<sequence length="61" mass="7296">MAFYPLLIRVYRINFPPSPRPPVKQNMIIFLQKWDAPSFCFAHHLIGKLKIMIIQPIKNRF</sequence>
<organism evidence="1 2">
    <name type="scientific">Crocosphaera watsonii WH 8502</name>
    <dbReference type="NCBI Taxonomy" id="423474"/>
    <lineage>
        <taxon>Bacteria</taxon>
        <taxon>Bacillati</taxon>
        <taxon>Cyanobacteriota</taxon>
        <taxon>Cyanophyceae</taxon>
        <taxon>Oscillatoriophycideae</taxon>
        <taxon>Chroococcales</taxon>
        <taxon>Aphanothecaceae</taxon>
        <taxon>Crocosphaera</taxon>
    </lineage>
</organism>
<proteinExistence type="predicted"/>
<reference evidence="1 2" key="2">
    <citation type="submission" date="2013-09" db="EMBL/GenBank/DDBJ databases">
        <title>Whole genome comparison of six Crocosphaera watsonii strains with differing phenotypes.</title>
        <authorList>
            <person name="Bench S.R."/>
            <person name="Heller P."/>
            <person name="Frank I."/>
            <person name="Arciniega M."/>
            <person name="Shilova I.N."/>
            <person name="Zehr J.P."/>
        </authorList>
    </citation>
    <scope>NUCLEOTIDE SEQUENCE [LARGE SCALE GENOMIC DNA]</scope>
    <source>
        <strain evidence="1 2">WH 8502</strain>
    </source>
</reference>
<dbReference type="AlphaFoldDB" id="T2IJ43"/>
<accession>T2IJ43</accession>
<evidence type="ECO:0000313" key="1">
    <source>
        <dbReference type="EMBL" id="CCQ52899.1"/>
    </source>
</evidence>
<protein>
    <submittedName>
        <fullName evidence="1">Uncharacterized protein</fullName>
    </submittedName>
</protein>
<evidence type="ECO:0000313" key="2">
    <source>
        <dbReference type="Proteomes" id="UP000018348"/>
    </source>
</evidence>